<dbReference type="EMBL" id="JACRSU010000001">
    <property type="protein sequence ID" value="MBC8539702.1"/>
    <property type="molecule type" value="Genomic_DNA"/>
</dbReference>
<keyword evidence="3" id="KW-1185">Reference proteome</keyword>
<feature type="transmembrane region" description="Helical" evidence="1">
    <location>
        <begin position="12"/>
        <end position="36"/>
    </location>
</feature>
<evidence type="ECO:0000313" key="2">
    <source>
        <dbReference type="EMBL" id="MBC8539702.1"/>
    </source>
</evidence>
<gene>
    <name evidence="2" type="ORF">H8698_01775</name>
</gene>
<comment type="caution">
    <text evidence="2">The sequence shown here is derived from an EMBL/GenBank/DDBJ whole genome shotgun (WGS) entry which is preliminary data.</text>
</comment>
<keyword evidence="1" id="KW-1133">Transmembrane helix</keyword>
<sequence length="44" mass="4988">MTFRPFEFIANLKYMGIGMLSILIVIGVIMLVTIILNKTSKNKD</sequence>
<keyword evidence="1" id="KW-0812">Transmembrane</keyword>
<evidence type="ECO:0000313" key="3">
    <source>
        <dbReference type="Proteomes" id="UP000611762"/>
    </source>
</evidence>
<keyword evidence="1" id="KW-0472">Membrane</keyword>
<organism evidence="2 3">
    <name type="scientific">Congzhengia minquanensis</name>
    <dbReference type="NCBI Taxonomy" id="2763657"/>
    <lineage>
        <taxon>Bacteria</taxon>
        <taxon>Bacillati</taxon>
        <taxon>Bacillota</taxon>
        <taxon>Clostridia</taxon>
        <taxon>Eubacteriales</taxon>
        <taxon>Oscillospiraceae</taxon>
        <taxon>Congzhengia</taxon>
    </lineage>
</organism>
<dbReference type="RefSeq" id="WP_249310914.1">
    <property type="nucleotide sequence ID" value="NZ_JACRSU010000001.1"/>
</dbReference>
<protein>
    <submittedName>
        <fullName evidence="2">Oxaloacetate decarboxylase</fullName>
    </submittedName>
</protein>
<reference evidence="2" key="1">
    <citation type="submission" date="2020-08" db="EMBL/GenBank/DDBJ databases">
        <title>Genome public.</title>
        <authorList>
            <person name="Liu C."/>
            <person name="Sun Q."/>
        </authorList>
    </citation>
    <scope>NUCLEOTIDE SEQUENCE</scope>
    <source>
        <strain evidence="2">H8</strain>
    </source>
</reference>
<dbReference type="AlphaFoldDB" id="A0A926HTN0"/>
<proteinExistence type="predicted"/>
<accession>A0A926HTN0</accession>
<evidence type="ECO:0000256" key="1">
    <source>
        <dbReference type="SAM" id="Phobius"/>
    </source>
</evidence>
<dbReference type="Proteomes" id="UP000611762">
    <property type="component" value="Unassembled WGS sequence"/>
</dbReference>
<name>A0A926HTN0_9FIRM</name>